<dbReference type="HOGENOM" id="CLU_3159052_0_0_3"/>
<dbReference type="AlphaFoldDB" id="Q10YH2"/>
<name>Q10YH2_TRIEI</name>
<dbReference type="RefSeq" id="WP_011613034.1">
    <property type="nucleotide sequence ID" value="NC_008312.1"/>
</dbReference>
<keyword evidence="1" id="KW-0548">Nucleotidyltransferase</keyword>
<dbReference type="KEGG" id="ter:Tery_3637"/>
<keyword evidence="1" id="KW-0808">Transferase</keyword>
<reference evidence="1" key="1">
    <citation type="submission" date="2006-06" db="EMBL/GenBank/DDBJ databases">
        <title>Complete sequence of Trichodesmium erythraeum IMS101.</title>
        <authorList>
            <consortium name="US DOE Joint Genome Institute"/>
            <person name="Copeland A."/>
            <person name="Lucas S."/>
            <person name="Lapidus A."/>
            <person name="Barry K."/>
            <person name="Detter J.C."/>
            <person name="Glavina del Rio T."/>
            <person name="Hammon N."/>
            <person name="Israni S."/>
            <person name="Dalin E."/>
            <person name="Tice H."/>
            <person name="Pitluck S."/>
            <person name="Kiss H."/>
            <person name="Munk A.C."/>
            <person name="Brettin T."/>
            <person name="Bruce D."/>
            <person name="Han C."/>
            <person name="Tapia R."/>
            <person name="Gilna P."/>
            <person name="Schmutz J."/>
            <person name="Larimer F."/>
            <person name="Land M."/>
            <person name="Hauser L."/>
            <person name="Kyrpides N."/>
            <person name="Kim E."/>
            <person name="Richardson P."/>
        </authorList>
    </citation>
    <scope>NUCLEOTIDE SEQUENCE [LARGE SCALE GENOMIC DNA]</scope>
    <source>
        <strain evidence="1">IMS101</strain>
    </source>
</reference>
<proteinExistence type="predicted"/>
<dbReference type="GO" id="GO:0003964">
    <property type="term" value="F:RNA-directed DNA polymerase activity"/>
    <property type="evidence" value="ECO:0007669"/>
    <property type="project" value="UniProtKB-KW"/>
</dbReference>
<sequence length="48" mass="5607">MLPAKALIQEWLNQVGLYLRLEKTKIAHTLEEYEGNKPGFDFLGFNLR</sequence>
<organism evidence="1">
    <name type="scientific">Trichodesmium erythraeum (strain IMS101)</name>
    <dbReference type="NCBI Taxonomy" id="203124"/>
    <lineage>
        <taxon>Bacteria</taxon>
        <taxon>Bacillati</taxon>
        <taxon>Cyanobacteriota</taxon>
        <taxon>Cyanophyceae</taxon>
        <taxon>Oscillatoriophycideae</taxon>
        <taxon>Oscillatoriales</taxon>
        <taxon>Microcoleaceae</taxon>
        <taxon>Trichodesmium</taxon>
    </lineage>
</organism>
<protein>
    <submittedName>
        <fullName evidence="1">Reverse transcriptase-like</fullName>
    </submittedName>
</protein>
<evidence type="ECO:0000313" key="1">
    <source>
        <dbReference type="EMBL" id="ABG52702.1"/>
    </source>
</evidence>
<dbReference type="eggNOG" id="COG3344">
    <property type="taxonomic scope" value="Bacteria"/>
</dbReference>
<keyword evidence="1" id="KW-0695">RNA-directed DNA polymerase</keyword>
<accession>Q10YH2</accession>
<gene>
    <name evidence="1" type="ordered locus">Tery_3637</name>
</gene>
<dbReference type="EMBL" id="CP000393">
    <property type="protein sequence ID" value="ABG52702.1"/>
    <property type="molecule type" value="Genomic_DNA"/>
</dbReference>